<dbReference type="InterPro" id="IPR013083">
    <property type="entry name" value="Znf_RING/FYVE/PHD"/>
</dbReference>
<feature type="domain" description="PHD-type" evidence="16">
    <location>
        <begin position="380"/>
        <end position="437"/>
    </location>
</feature>
<evidence type="ECO:0000313" key="18">
    <source>
        <dbReference type="EMBL" id="CAL4062300.1"/>
    </source>
</evidence>
<evidence type="ECO:0000313" key="19">
    <source>
        <dbReference type="Proteomes" id="UP001497623"/>
    </source>
</evidence>
<dbReference type="PANTHER" id="PTHR45888">
    <property type="entry name" value="HL01030P-RELATED"/>
    <property type="match status" value="1"/>
</dbReference>
<keyword evidence="2" id="KW-0678">Repressor</keyword>
<dbReference type="SUPFAM" id="SSF57903">
    <property type="entry name" value="FYVE/PHD zinc finger"/>
    <property type="match status" value="2"/>
</dbReference>
<dbReference type="InterPro" id="IPR013761">
    <property type="entry name" value="SAM/pointed_sf"/>
</dbReference>
<dbReference type="SMART" id="SM00249">
    <property type="entry name" value="PHD"/>
    <property type="match status" value="2"/>
</dbReference>
<evidence type="ECO:0000256" key="1">
    <source>
        <dbReference type="ARBA" id="ARBA00004123"/>
    </source>
</evidence>
<evidence type="ECO:0000256" key="9">
    <source>
        <dbReference type="ARBA" id="ARBA00022843"/>
    </source>
</evidence>
<comment type="subcellular location">
    <subcellularLocation>
        <location evidence="1">Nucleus</location>
    </subcellularLocation>
</comment>
<dbReference type="AlphaFoldDB" id="A0AAV2PRR6"/>
<evidence type="ECO:0000256" key="7">
    <source>
        <dbReference type="ARBA" id="ARBA00022771"/>
    </source>
</evidence>
<evidence type="ECO:0000256" key="15">
    <source>
        <dbReference type="SAM" id="MobiDB-lite"/>
    </source>
</evidence>
<evidence type="ECO:0000256" key="10">
    <source>
        <dbReference type="ARBA" id="ARBA00022853"/>
    </source>
</evidence>
<feature type="domain" description="SAMD1-like winged helix (WH)" evidence="17">
    <location>
        <begin position="1"/>
        <end position="74"/>
    </location>
</feature>
<evidence type="ECO:0000259" key="16">
    <source>
        <dbReference type="PROSITE" id="PS50016"/>
    </source>
</evidence>
<evidence type="ECO:0000256" key="12">
    <source>
        <dbReference type="ARBA" id="ARBA00023163"/>
    </source>
</evidence>
<keyword evidence="19" id="KW-1185">Reference proteome</keyword>
<dbReference type="GO" id="GO:0008270">
    <property type="term" value="F:zinc ion binding"/>
    <property type="evidence" value="ECO:0007669"/>
    <property type="project" value="UniProtKB-KW"/>
</dbReference>
<accession>A0AAV2PRR6</accession>
<reference evidence="18 19" key="1">
    <citation type="submission" date="2024-05" db="EMBL/GenBank/DDBJ databases">
        <authorList>
            <person name="Wallberg A."/>
        </authorList>
    </citation>
    <scope>NUCLEOTIDE SEQUENCE [LARGE SCALE GENOMIC DNA]</scope>
</reference>
<keyword evidence="6" id="KW-0677">Repeat</keyword>
<dbReference type="Proteomes" id="UP001497623">
    <property type="component" value="Unassembled WGS sequence"/>
</dbReference>
<evidence type="ECO:0000256" key="6">
    <source>
        <dbReference type="ARBA" id="ARBA00022737"/>
    </source>
</evidence>
<evidence type="ECO:0000256" key="4">
    <source>
        <dbReference type="ARBA" id="ARBA00022553"/>
    </source>
</evidence>
<evidence type="ECO:0000256" key="14">
    <source>
        <dbReference type="PROSITE-ProRule" id="PRU00146"/>
    </source>
</evidence>
<dbReference type="Gene3D" id="1.10.150.50">
    <property type="entry name" value="Transcription Factor, Ets-1"/>
    <property type="match status" value="1"/>
</dbReference>
<dbReference type="PROSITE" id="PS50016">
    <property type="entry name" value="ZF_PHD_2"/>
    <property type="match status" value="2"/>
</dbReference>
<dbReference type="GO" id="GO:0003677">
    <property type="term" value="F:DNA binding"/>
    <property type="evidence" value="ECO:0007669"/>
    <property type="project" value="InterPro"/>
</dbReference>
<feature type="region of interest" description="Disordered" evidence="15">
    <location>
        <begin position="215"/>
        <end position="238"/>
    </location>
</feature>
<dbReference type="Gene3D" id="3.30.40.10">
    <property type="entry name" value="Zinc/RING finger domain, C3HC4 (zinc finger)"/>
    <property type="match status" value="1"/>
</dbReference>
<evidence type="ECO:0000256" key="11">
    <source>
        <dbReference type="ARBA" id="ARBA00023015"/>
    </source>
</evidence>
<keyword evidence="10" id="KW-0156">Chromatin regulator</keyword>
<dbReference type="PANTHER" id="PTHR45888:SF4">
    <property type="entry name" value="PHD FINGER PROTEIN 10"/>
    <property type="match status" value="1"/>
</dbReference>
<keyword evidence="8" id="KW-0862">Zinc</keyword>
<keyword evidence="5" id="KW-0479">Metal-binding</keyword>
<comment type="caution">
    <text evidence="18">The sequence shown here is derived from an EMBL/GenBank/DDBJ whole genome shotgun (WGS) entry which is preliminary data.</text>
</comment>
<evidence type="ECO:0000259" key="17">
    <source>
        <dbReference type="PROSITE" id="PS52014"/>
    </source>
</evidence>
<dbReference type="EMBL" id="CAXKWB010000810">
    <property type="protein sequence ID" value="CAL4062300.1"/>
    <property type="molecule type" value="Genomic_DNA"/>
</dbReference>
<evidence type="ECO:0000256" key="3">
    <source>
        <dbReference type="ARBA" id="ARBA00022499"/>
    </source>
</evidence>
<dbReference type="InterPro" id="IPR019787">
    <property type="entry name" value="Znf_PHD-finger"/>
</dbReference>
<dbReference type="GO" id="GO:0005634">
    <property type="term" value="C:nucleus"/>
    <property type="evidence" value="ECO:0007669"/>
    <property type="project" value="UniProtKB-SubCell"/>
</dbReference>
<keyword evidence="7 14" id="KW-0863">Zinc-finger</keyword>
<keyword evidence="4" id="KW-0597">Phosphoprotein</keyword>
<dbReference type="InterPro" id="IPR048589">
    <property type="entry name" value="SAMD1-like_WH"/>
</dbReference>
<dbReference type="GO" id="GO:0006325">
    <property type="term" value="P:chromatin organization"/>
    <property type="evidence" value="ECO:0007669"/>
    <property type="project" value="UniProtKB-KW"/>
</dbReference>
<gene>
    <name evidence="18" type="ORF">MNOR_LOCUS2599</name>
</gene>
<keyword evidence="13" id="KW-0539">Nucleus</keyword>
<keyword evidence="11" id="KW-0805">Transcription regulation</keyword>
<keyword evidence="3" id="KW-1017">Isopeptide bond</keyword>
<evidence type="ECO:0000256" key="2">
    <source>
        <dbReference type="ARBA" id="ARBA00022491"/>
    </source>
</evidence>
<feature type="compositionally biased region" description="Polar residues" evidence="15">
    <location>
        <begin position="227"/>
        <end position="238"/>
    </location>
</feature>
<evidence type="ECO:0000256" key="8">
    <source>
        <dbReference type="ARBA" id="ARBA00022833"/>
    </source>
</evidence>
<organism evidence="18 19">
    <name type="scientific">Meganyctiphanes norvegica</name>
    <name type="common">Northern krill</name>
    <name type="synonym">Thysanopoda norvegica</name>
    <dbReference type="NCBI Taxonomy" id="48144"/>
    <lineage>
        <taxon>Eukaryota</taxon>
        <taxon>Metazoa</taxon>
        <taxon>Ecdysozoa</taxon>
        <taxon>Arthropoda</taxon>
        <taxon>Crustacea</taxon>
        <taxon>Multicrustacea</taxon>
        <taxon>Malacostraca</taxon>
        <taxon>Eumalacostraca</taxon>
        <taxon>Eucarida</taxon>
        <taxon>Euphausiacea</taxon>
        <taxon>Euphausiidae</taxon>
        <taxon>Meganyctiphanes</taxon>
    </lineage>
</organism>
<dbReference type="Pfam" id="PF21524">
    <property type="entry name" value="SAMD1_WH"/>
    <property type="match status" value="1"/>
</dbReference>
<dbReference type="InterPro" id="IPR001965">
    <property type="entry name" value="Znf_PHD"/>
</dbReference>
<dbReference type="InterPro" id="IPR011011">
    <property type="entry name" value="Znf_FYVE_PHD"/>
</dbReference>
<protein>
    <recommendedName>
        <fullName evidence="20">Histone acetyltransferase</fullName>
    </recommendedName>
</protein>
<evidence type="ECO:0000256" key="13">
    <source>
        <dbReference type="ARBA" id="ARBA00023242"/>
    </source>
</evidence>
<keyword evidence="9" id="KW-0832">Ubl conjugation</keyword>
<sequence>MVSAKEKEIIINAIRVLRSRRVRPSQRKISWYVRREHLLPESTTDAVLDQLVEAEEVLRVSYKGATSYRVAANWSKAALVRRRPTRTKVNVMNSEATCRTLRAAVAAACGPYGAGATKDSIEAQLRAVGQERLLDKLDVLLHREMRAGSLLRVVTTHKNDEVVTYVLPPPTNSPTAITPESPAPSPPTVAAAAAAALGKWRCTLGLDNNQDVDDPMAQGTLHLGRESPQSVALTQGYGSATSQSLTSCDAQFSETNTTRGTYGSDAMSSTGLGVYGDGASPSAASMVRGTTKAVRGRPPLSLHLQRQHMEPAAYDSMSRQPSKRNKRAKKVFDPSEHGGMLLPGQPGVVHAPVTFGQTIPVHHPVSIGAVLPQRKAKPHPNRCDVCTNTVNHLNMHEDLLICHNCQARAHPSCLGYSAELAIRSHLAPWTCMDCKHCAICNMDHNIGTLIFCDECDQAYHLTCHQPPLSEQPQGSWICFNCIPRTNQNGYECVAGLPTPRDSPVPDDESRGSIGGPWDTQIIDSDVPNATHWGIDQVVQYFDEKGFEENSHVFRQQDIDGTSLLMLTRNDVLCSLQLKLGPALKIYKHVRILQTRLLNPQLP</sequence>
<keyword evidence="12" id="KW-0804">Transcription</keyword>
<name>A0AAV2PRR6_MEGNR</name>
<dbReference type="PROSITE" id="PS52014">
    <property type="entry name" value="SAMD1_WH"/>
    <property type="match status" value="1"/>
</dbReference>
<dbReference type="SUPFAM" id="SSF47769">
    <property type="entry name" value="SAM/Pointed domain"/>
    <property type="match status" value="1"/>
</dbReference>
<evidence type="ECO:0008006" key="20">
    <source>
        <dbReference type="Google" id="ProtNLM"/>
    </source>
</evidence>
<proteinExistence type="predicted"/>
<dbReference type="Pfam" id="PF00628">
    <property type="entry name" value="PHD"/>
    <property type="match status" value="1"/>
</dbReference>
<evidence type="ECO:0000256" key="5">
    <source>
        <dbReference type="ARBA" id="ARBA00022723"/>
    </source>
</evidence>
<feature type="domain" description="PHD-type" evidence="16">
    <location>
        <begin position="434"/>
        <end position="484"/>
    </location>
</feature>